<accession>A0A378I5T4</accession>
<dbReference type="EMBL" id="UGNV01000001">
    <property type="protein sequence ID" value="STX30120.1"/>
    <property type="molecule type" value="Genomic_DNA"/>
</dbReference>
<dbReference type="PANTHER" id="PTHR36510:SF3">
    <property type="entry name" value="CONSERVED PROTEIN"/>
    <property type="match status" value="1"/>
</dbReference>
<dbReference type="Gene3D" id="3.30.590.20">
    <property type="match status" value="1"/>
</dbReference>
<reference evidence="1 2" key="1">
    <citation type="submission" date="2018-06" db="EMBL/GenBank/DDBJ databases">
        <authorList>
            <consortium name="Pathogen Informatics"/>
            <person name="Doyle S."/>
        </authorList>
    </citation>
    <scope>NUCLEOTIDE SEQUENCE [LARGE SCALE GENOMIC DNA]</scope>
    <source>
        <strain evidence="1 2">NCTC13315</strain>
    </source>
</reference>
<gene>
    <name evidence="1" type="ORF">NCTC13315_02684</name>
</gene>
<evidence type="ECO:0008006" key="3">
    <source>
        <dbReference type="Google" id="ProtNLM"/>
    </source>
</evidence>
<dbReference type="Pfam" id="PF04107">
    <property type="entry name" value="GCS2"/>
    <property type="match status" value="1"/>
</dbReference>
<organism evidence="1 2">
    <name type="scientific">Legionella beliardensis</name>
    <dbReference type="NCBI Taxonomy" id="91822"/>
    <lineage>
        <taxon>Bacteria</taxon>
        <taxon>Pseudomonadati</taxon>
        <taxon>Pseudomonadota</taxon>
        <taxon>Gammaproteobacteria</taxon>
        <taxon>Legionellales</taxon>
        <taxon>Legionellaceae</taxon>
        <taxon>Legionella</taxon>
    </lineage>
</organism>
<proteinExistence type="predicted"/>
<name>A0A378I5T4_9GAMM</name>
<dbReference type="InterPro" id="IPR006336">
    <property type="entry name" value="GCS2"/>
</dbReference>
<keyword evidence="2" id="KW-1185">Reference proteome</keyword>
<dbReference type="InterPro" id="IPR050141">
    <property type="entry name" value="GCL_type2/YbdK_subfam"/>
</dbReference>
<dbReference type="PANTHER" id="PTHR36510">
    <property type="entry name" value="GLUTAMATE--CYSTEINE LIGASE 2-RELATED"/>
    <property type="match status" value="1"/>
</dbReference>
<dbReference type="InterPro" id="IPR014746">
    <property type="entry name" value="Gln_synth/guanido_kin_cat_dom"/>
</dbReference>
<evidence type="ECO:0000313" key="2">
    <source>
        <dbReference type="Proteomes" id="UP000254968"/>
    </source>
</evidence>
<dbReference type="SUPFAM" id="SSF55931">
    <property type="entry name" value="Glutamine synthetase/guanido kinase"/>
    <property type="match status" value="1"/>
</dbReference>
<dbReference type="Proteomes" id="UP000254968">
    <property type="component" value="Unassembled WGS sequence"/>
</dbReference>
<dbReference type="RefSeq" id="WP_115303843.1">
    <property type="nucleotide sequence ID" value="NZ_CAAAHO010000005.1"/>
</dbReference>
<dbReference type="OrthoDB" id="240589at2"/>
<dbReference type="GO" id="GO:0016879">
    <property type="term" value="F:ligase activity, forming carbon-nitrogen bonds"/>
    <property type="evidence" value="ECO:0007669"/>
    <property type="project" value="UniProtKB-ARBA"/>
</dbReference>
<sequence length="474" mass="54651">MSTAGNLKISKKQYQDFDKRLLEETNLLETWFNDQFFVERELEVGSEIELFLLNNQYNPLPKNLDFIKKVNNNALVPEVGAAHLEINSCHVQLSPDGLNKLHQNLLKFWQECCDIAQQNHYHLALIGSLPTATKEHLNINYITDKKRYHLINQCMLDQCQGEPILINLTGAEHLTLPLQSLTINGLISAFQIHIQIGLSQSVKYYNIAQAIAGPMLTLACNSPFMLGKHVWADTRIFIFEQAMTLPRFDRATGFKCCLFGVGYLKNSFFELFDQNYHFFPRLIPEVCHQSPPEQMFHVRRQNGVIYRWNRPVVDFNNKGQPHLRIEHRGLSTGPTIIDMIANAAFFYGLLSYFSLQPEPIEYLLPFCLARKNFFAAARYGFDAQFMWFLGKKVKALSLLKDLVPKARKGLQALGISQIDIELYLGNIDKRIAMKMNGSAWQCQFVNKYGKDFHNMMEVYLANQKQELPISEWTI</sequence>
<evidence type="ECO:0000313" key="1">
    <source>
        <dbReference type="EMBL" id="STX30120.1"/>
    </source>
</evidence>
<protein>
    <recommendedName>
        <fullName evidence="3">Glutamate--cysteine ligase</fullName>
    </recommendedName>
</protein>
<dbReference type="AlphaFoldDB" id="A0A378I5T4"/>